<accession>A0AAF3FRQ0</accession>
<dbReference type="AlphaFoldDB" id="A0AAF3FRQ0"/>
<evidence type="ECO:0000313" key="1">
    <source>
        <dbReference type="Proteomes" id="UP000887575"/>
    </source>
</evidence>
<organism evidence="1 2">
    <name type="scientific">Mesorhabditis belari</name>
    <dbReference type="NCBI Taxonomy" id="2138241"/>
    <lineage>
        <taxon>Eukaryota</taxon>
        <taxon>Metazoa</taxon>
        <taxon>Ecdysozoa</taxon>
        <taxon>Nematoda</taxon>
        <taxon>Chromadorea</taxon>
        <taxon>Rhabditida</taxon>
        <taxon>Rhabditina</taxon>
        <taxon>Rhabditomorpha</taxon>
        <taxon>Rhabditoidea</taxon>
        <taxon>Rhabditidae</taxon>
        <taxon>Mesorhabditinae</taxon>
        <taxon>Mesorhabditis</taxon>
    </lineage>
</organism>
<protein>
    <submittedName>
        <fullName evidence="2">Uncharacterized protein</fullName>
    </submittedName>
</protein>
<dbReference type="InterPro" id="IPR029167">
    <property type="entry name" value="Mug117"/>
</dbReference>
<dbReference type="Pfam" id="PF15474">
    <property type="entry name" value="MU117"/>
    <property type="match status" value="1"/>
</dbReference>
<proteinExistence type="predicted"/>
<sequence length="100" mass="11290">MHKICRPAFQRYTDEHTYQAYTSRTFDHCTAIFRCTGDYPAMTGKQLKDLFEQIYTGQGCEGCGSHGFYSGKCEVTLNYCSHCVDSGDPGIVLIDEKLVE</sequence>
<evidence type="ECO:0000313" key="2">
    <source>
        <dbReference type="WBParaSite" id="MBELARI_LOCUS9902"/>
    </source>
</evidence>
<keyword evidence="1" id="KW-1185">Reference proteome</keyword>
<reference evidence="2" key="1">
    <citation type="submission" date="2024-02" db="UniProtKB">
        <authorList>
            <consortium name="WormBaseParasite"/>
        </authorList>
    </citation>
    <scope>IDENTIFICATION</scope>
</reference>
<name>A0AAF3FRQ0_9BILA</name>
<dbReference type="WBParaSite" id="MBELARI_LOCUS9902">
    <property type="protein sequence ID" value="MBELARI_LOCUS9902"/>
    <property type="gene ID" value="MBELARI_LOCUS9902"/>
</dbReference>
<dbReference type="Proteomes" id="UP000887575">
    <property type="component" value="Unassembled WGS sequence"/>
</dbReference>